<evidence type="ECO:0000256" key="10">
    <source>
        <dbReference type="ARBA" id="ARBA00023136"/>
    </source>
</evidence>
<dbReference type="GO" id="GO:0008510">
    <property type="term" value="F:sodium:bicarbonate symporter activity"/>
    <property type="evidence" value="ECO:0007669"/>
    <property type="project" value="TreeGrafter"/>
</dbReference>
<reference evidence="18" key="1">
    <citation type="submission" date="2025-08" db="UniProtKB">
        <authorList>
            <consortium name="Ensembl"/>
        </authorList>
    </citation>
    <scope>IDENTIFICATION</scope>
</reference>
<keyword evidence="7 14" id="KW-1133">Transmembrane helix</keyword>
<feature type="compositionally biased region" description="Basic residues" evidence="15">
    <location>
        <begin position="65"/>
        <end position="83"/>
    </location>
</feature>
<evidence type="ECO:0000256" key="7">
    <source>
        <dbReference type="ARBA" id="ARBA00022989"/>
    </source>
</evidence>
<feature type="region of interest" description="Disordered" evidence="15">
    <location>
        <begin position="265"/>
        <end position="288"/>
    </location>
</feature>
<keyword evidence="8" id="KW-0915">Sodium</keyword>
<dbReference type="PANTHER" id="PTHR11453:SF105">
    <property type="entry name" value="SODIUM BICARBONATE COTRANSPORTER 3"/>
    <property type="match status" value="1"/>
</dbReference>
<dbReference type="GO" id="GO:0005452">
    <property type="term" value="F:solute:inorganic anion antiporter activity"/>
    <property type="evidence" value="ECO:0007669"/>
    <property type="project" value="InterPro"/>
</dbReference>
<feature type="transmembrane region" description="Helical" evidence="14">
    <location>
        <begin position="581"/>
        <end position="604"/>
    </location>
</feature>
<evidence type="ECO:0000256" key="1">
    <source>
        <dbReference type="ARBA" id="ARBA00004221"/>
    </source>
</evidence>
<feature type="transmembrane region" description="Helical" evidence="14">
    <location>
        <begin position="835"/>
        <end position="859"/>
    </location>
</feature>
<feature type="transmembrane region" description="Helical" evidence="14">
    <location>
        <begin position="611"/>
        <end position="629"/>
    </location>
</feature>
<feature type="compositionally biased region" description="Polar residues" evidence="15">
    <location>
        <begin position="265"/>
        <end position="282"/>
    </location>
</feature>
<dbReference type="PRINTS" id="PR01231">
    <property type="entry name" value="HCO3TRNSPORT"/>
</dbReference>
<dbReference type="GO" id="GO:0016324">
    <property type="term" value="C:apical plasma membrane"/>
    <property type="evidence" value="ECO:0007669"/>
    <property type="project" value="UniProtKB-SubCell"/>
</dbReference>
<comment type="similarity">
    <text evidence="3 14">Belongs to the anion exchanger (TC 2.A.31) family.</text>
</comment>
<dbReference type="Pfam" id="PF00955">
    <property type="entry name" value="HCO3_cotransp"/>
    <property type="match status" value="1"/>
</dbReference>
<evidence type="ECO:0000259" key="17">
    <source>
        <dbReference type="Pfam" id="PF07565"/>
    </source>
</evidence>
<feature type="transmembrane region" description="Helical" evidence="14">
    <location>
        <begin position="795"/>
        <end position="814"/>
    </location>
</feature>
<dbReference type="Gene3D" id="3.40.930.10">
    <property type="entry name" value="Mannitol-specific EII, Chain A"/>
    <property type="match status" value="1"/>
</dbReference>
<feature type="compositionally biased region" description="Basic and acidic residues" evidence="15">
    <location>
        <begin position="84"/>
        <end position="95"/>
    </location>
</feature>
<dbReference type="GO" id="GO:0051453">
    <property type="term" value="P:regulation of intracellular pH"/>
    <property type="evidence" value="ECO:0007669"/>
    <property type="project" value="TreeGrafter"/>
</dbReference>
<reference evidence="18" key="2">
    <citation type="submission" date="2025-09" db="UniProtKB">
        <authorList>
            <consortium name="Ensembl"/>
        </authorList>
    </citation>
    <scope>IDENTIFICATION</scope>
</reference>
<dbReference type="GO" id="GO:0008509">
    <property type="term" value="F:monoatomic anion transmembrane transporter activity"/>
    <property type="evidence" value="ECO:0007669"/>
    <property type="project" value="InterPro"/>
</dbReference>
<feature type="region of interest" description="Disordered" evidence="15">
    <location>
        <begin position="59"/>
        <end position="98"/>
    </location>
</feature>
<organism evidence="18 19">
    <name type="scientific">Sinocyclocheilus rhinocerous</name>
    <dbReference type="NCBI Taxonomy" id="307959"/>
    <lineage>
        <taxon>Eukaryota</taxon>
        <taxon>Metazoa</taxon>
        <taxon>Chordata</taxon>
        <taxon>Craniata</taxon>
        <taxon>Vertebrata</taxon>
        <taxon>Euteleostomi</taxon>
        <taxon>Actinopterygii</taxon>
        <taxon>Neopterygii</taxon>
        <taxon>Teleostei</taxon>
        <taxon>Ostariophysi</taxon>
        <taxon>Cypriniformes</taxon>
        <taxon>Cyprinidae</taxon>
        <taxon>Cyprininae</taxon>
        <taxon>Sinocyclocheilus</taxon>
    </lineage>
</organism>
<feature type="region of interest" description="Disordered" evidence="15">
    <location>
        <begin position="420"/>
        <end position="443"/>
    </location>
</feature>
<dbReference type="InterPro" id="IPR016152">
    <property type="entry name" value="PTrfase/Anion_transptr"/>
</dbReference>
<evidence type="ECO:0000256" key="3">
    <source>
        <dbReference type="ARBA" id="ARBA00010993"/>
    </source>
</evidence>
<feature type="transmembrane region" description="Helical" evidence="14">
    <location>
        <begin position="895"/>
        <end position="914"/>
    </location>
</feature>
<name>A0A673J174_9TELE</name>
<dbReference type="InterPro" id="IPR011531">
    <property type="entry name" value="HCO3_transpt-like_TM_dom"/>
</dbReference>
<dbReference type="GO" id="GO:0016323">
    <property type="term" value="C:basolateral plasma membrane"/>
    <property type="evidence" value="ECO:0007669"/>
    <property type="project" value="UniProtKB-SubCell"/>
</dbReference>
<evidence type="ECO:0000256" key="12">
    <source>
        <dbReference type="ARBA" id="ARBA00023180"/>
    </source>
</evidence>
<comment type="subcellular location">
    <subcellularLocation>
        <location evidence="1">Apical cell membrane</location>
    </subcellularLocation>
    <subcellularLocation>
        <location evidence="2">Basolateral cell membrane</location>
        <topology evidence="2">Multi-pass membrane protein</topology>
    </subcellularLocation>
    <subcellularLocation>
        <location evidence="14">Membrane</location>
        <topology evidence="14">Multi-pass membrane protein</topology>
    </subcellularLocation>
</comment>
<feature type="domain" description="Band 3 cytoplasmic" evidence="17">
    <location>
        <begin position="120"/>
        <end position="417"/>
    </location>
</feature>
<dbReference type="Ensembl" id="ENSSRHT00000044963.1">
    <property type="protein sequence ID" value="ENSSRHP00000043726.1"/>
    <property type="gene ID" value="ENSSRHG00000020895.1"/>
</dbReference>
<dbReference type="FunFam" id="3.40.930.10:FF:000001">
    <property type="entry name" value="Anion exchange protein"/>
    <property type="match status" value="1"/>
</dbReference>
<dbReference type="PANTHER" id="PTHR11453">
    <property type="entry name" value="ANION EXCHANGE PROTEIN"/>
    <property type="match status" value="1"/>
</dbReference>
<evidence type="ECO:0000256" key="9">
    <source>
        <dbReference type="ARBA" id="ARBA00023065"/>
    </source>
</evidence>
<keyword evidence="12" id="KW-0325">Glycoprotein</keyword>
<gene>
    <name evidence="18" type="primary">LOC107714324</name>
</gene>
<dbReference type="PRINTS" id="PR01232">
    <property type="entry name" value="NAHCO3TRSPRT"/>
</dbReference>
<evidence type="ECO:0000256" key="8">
    <source>
        <dbReference type="ARBA" id="ARBA00023053"/>
    </source>
</evidence>
<feature type="domain" description="Bicarbonate transporter-like transmembrane" evidence="16">
    <location>
        <begin position="465"/>
        <end position="1024"/>
    </location>
</feature>
<dbReference type="InterPro" id="IPR003024">
    <property type="entry name" value="Na/HCO3_transpt"/>
</dbReference>
<keyword evidence="13" id="KW-0739">Sodium transport</keyword>
<feature type="transmembrane region" description="Helical" evidence="14">
    <location>
        <begin position="921"/>
        <end position="940"/>
    </location>
</feature>
<evidence type="ECO:0000313" key="19">
    <source>
        <dbReference type="Proteomes" id="UP000472270"/>
    </source>
</evidence>
<dbReference type="NCBIfam" id="TIGR00834">
    <property type="entry name" value="ae"/>
    <property type="match status" value="1"/>
</dbReference>
<evidence type="ECO:0000256" key="15">
    <source>
        <dbReference type="SAM" id="MobiDB-lite"/>
    </source>
</evidence>
<sequence>MMQDFWGEVVNLRTTRGATRFSGNDEEAVVDQGKTSSTIHTNFEKEELESHRAVYVGVHVPLGRQSRRRHRHRGHKHHRKRKDRGSEREDGRESPVYDTPSQRVQFILGTEDDDEEHIPHDLFTELDELSFHDGQAYEWKETARWLKFEEDVEDGGERWSKPYVATLSLHSLFELRSCILNGTVMLDMRANTIEEIADMVIDNMVASEQLDESLREKVRNAMLKRHHHQNEKKLSNRIPLVRSFADIGKKHSDLHLLERNGLLASPQSAPGNLENSKPSESRMNVFPGSRENSTVDFSRVDMNFMKKIPPGAEASNVLVGEVDFLERPIIAFIRLSPAILLTGLTEVPVATRFLFLLLGPFGKGGQYHEIGRSIATLMTDEIFHDVAYKAKDRNDLLSGIDEFLDQVTVLPPGEWDPTIRIEPPKSVPSQEKRKMPSMPNGSSPLSEIIKKEEDHTGPELQRTGRIFGGLVLDVKRKAPFYWSDVRDAFSLQCLASILFLYCACMSPVITFGGLLGEATKNNISAIESLFGASLTGVAFSLFSGQPLTILGSTGPVLVFEKILFKFCSDYGLSYLPLRTSIGLWTAFLCIVLVATDASSLVCYITRFTEEAFAALICIIFIYEALEKLFQLGEMFPFNMHDNLDNLTFYTCQCSPPSNITEKMVQAWNQSDFNPEIINWSELDVPNCKKLHGEFVGPACGHNGPYIPDVLFWSVILFFTTFFLSSFLKQFKTKRYFPTKVRSSISDFAVFLTIMIMVLVDYLVGVPSPKLHVPDTFEPTSKSRGWLISPLGDNPTWTLFAAAIPALLCTILIFMDQQITAVIINRKEHKLKKGCGYHLDLLVVAVMLGVCSVMGLPWFVAATVLSISHVNSLKVESECSAPGEQPKFLGIREQRVTGLMIFVLMGLSVFMTSILKFIPMPVLYGVFLYMGVSSLKGIQFFDRIKLFGMPAKHQPDLIYLRYVPLWKVHIFTIVQLTCLVLLWVIKASAAAVVFPMMVLALVFVRKLLDFCFLKRELSWLDDLMPESKKKKEDDKKKKAKERPLDVCNQEAQRMMEAESGMEVPYDNGDHLEIPVKSLKIRLVKVHRSYTVRFSQDVLHTAAKAFLCCGFLLNTLRWPHSKAHSVSFGLFLLKQI</sequence>
<dbReference type="InterPro" id="IPR003020">
    <property type="entry name" value="HCO3_transpt_euk"/>
</dbReference>
<feature type="transmembrane region" description="Helical" evidence="14">
    <location>
        <begin position="747"/>
        <end position="764"/>
    </location>
</feature>
<dbReference type="Gene3D" id="1.10.287.570">
    <property type="entry name" value="Helical hairpin bin"/>
    <property type="match status" value="1"/>
</dbReference>
<dbReference type="AlphaFoldDB" id="A0A673J174"/>
<evidence type="ECO:0000256" key="13">
    <source>
        <dbReference type="ARBA" id="ARBA00023201"/>
    </source>
</evidence>
<evidence type="ECO:0000256" key="14">
    <source>
        <dbReference type="RuleBase" id="RU362035"/>
    </source>
</evidence>
<keyword evidence="4 14" id="KW-0813">Transport</keyword>
<evidence type="ECO:0000256" key="4">
    <source>
        <dbReference type="ARBA" id="ARBA00022448"/>
    </source>
</evidence>
<dbReference type="SUPFAM" id="SSF55804">
    <property type="entry name" value="Phoshotransferase/anion transport protein"/>
    <property type="match status" value="1"/>
</dbReference>
<proteinExistence type="inferred from homology"/>
<keyword evidence="19" id="KW-1185">Reference proteome</keyword>
<keyword evidence="11" id="KW-1015">Disulfide bond</keyword>
<evidence type="ECO:0000256" key="11">
    <source>
        <dbReference type="ARBA" id="ARBA00023157"/>
    </source>
</evidence>
<feature type="transmembrane region" description="Helical" evidence="14">
    <location>
        <begin position="494"/>
        <end position="516"/>
    </location>
</feature>
<evidence type="ECO:0000313" key="18">
    <source>
        <dbReference type="Ensembl" id="ENSSRHP00000043726.1"/>
    </source>
</evidence>
<feature type="transmembrane region" description="Helical" evidence="14">
    <location>
        <begin position="709"/>
        <end position="727"/>
    </location>
</feature>
<feature type="transmembrane region" description="Helical" evidence="14">
    <location>
        <begin position="523"/>
        <end position="542"/>
    </location>
</feature>
<evidence type="ECO:0000256" key="6">
    <source>
        <dbReference type="ARBA" id="ARBA00022692"/>
    </source>
</evidence>
<keyword evidence="5" id="KW-1003">Cell membrane</keyword>
<feature type="transmembrane region" description="Helical" evidence="14">
    <location>
        <begin position="972"/>
        <end position="1003"/>
    </location>
</feature>
<keyword evidence="10 14" id="KW-0472">Membrane</keyword>
<evidence type="ECO:0000259" key="16">
    <source>
        <dbReference type="Pfam" id="PF00955"/>
    </source>
</evidence>
<dbReference type="Pfam" id="PF07565">
    <property type="entry name" value="Band_3_cyto"/>
    <property type="match status" value="1"/>
</dbReference>
<dbReference type="FunFam" id="1.10.287.570:FF:000001">
    <property type="entry name" value="Anion exchange protein"/>
    <property type="match status" value="1"/>
</dbReference>
<evidence type="ECO:0000256" key="5">
    <source>
        <dbReference type="ARBA" id="ARBA00022475"/>
    </source>
</evidence>
<evidence type="ECO:0000256" key="2">
    <source>
        <dbReference type="ARBA" id="ARBA00004554"/>
    </source>
</evidence>
<accession>A0A673J174</accession>
<protein>
    <recommendedName>
        <fullName evidence="14">Anion exchange protein</fullName>
    </recommendedName>
</protein>
<keyword evidence="9 14" id="KW-0406">Ion transport</keyword>
<dbReference type="Proteomes" id="UP000472270">
    <property type="component" value="Unassembled WGS sequence"/>
</dbReference>
<dbReference type="InterPro" id="IPR013769">
    <property type="entry name" value="Band3_cytoplasmic_dom"/>
</dbReference>
<keyword evidence="6 14" id="KW-0812">Transmembrane</keyword>